<sequence>MASNSNMETHEEARRSGCGPGEDPCPEELEALESDVKQMAQKILKDRETLPDQLKTTLASVLAAQRPLVLEVSDPVPNPDVTEQDVLSEEKLSTPEDPETAKKVQLLKGKISSNAEAMPLVLKRMKDCIARIEKLDSYNMIIHPAFKRKRTR</sequence>
<dbReference type="EMBL" id="CM039427">
    <property type="protein sequence ID" value="KAI4355060.1"/>
    <property type="molecule type" value="Genomic_DNA"/>
</dbReference>
<name>A0ACB9Q254_BAUVA</name>
<accession>A0ACB9Q254</accession>
<reference evidence="1 2" key="1">
    <citation type="journal article" date="2022" name="DNA Res.">
        <title>Chromosomal-level genome assembly of the orchid tree Bauhinia variegata (Leguminosae; Cercidoideae) supports the allotetraploid origin hypothesis of Bauhinia.</title>
        <authorList>
            <person name="Zhong Y."/>
            <person name="Chen Y."/>
            <person name="Zheng D."/>
            <person name="Pang J."/>
            <person name="Liu Y."/>
            <person name="Luo S."/>
            <person name="Meng S."/>
            <person name="Qian L."/>
            <person name="Wei D."/>
            <person name="Dai S."/>
            <person name="Zhou R."/>
        </authorList>
    </citation>
    <scope>NUCLEOTIDE SEQUENCE [LARGE SCALE GENOMIC DNA]</scope>
    <source>
        <strain evidence="1">BV-YZ2020</strain>
    </source>
</reference>
<dbReference type="Proteomes" id="UP000828941">
    <property type="component" value="Chromosome 2"/>
</dbReference>
<comment type="caution">
    <text evidence="1">The sequence shown here is derived from an EMBL/GenBank/DDBJ whole genome shotgun (WGS) entry which is preliminary data.</text>
</comment>
<evidence type="ECO:0000313" key="1">
    <source>
        <dbReference type="EMBL" id="KAI4355060.1"/>
    </source>
</evidence>
<gene>
    <name evidence="1" type="ORF">L6164_003873</name>
</gene>
<organism evidence="1 2">
    <name type="scientific">Bauhinia variegata</name>
    <name type="common">Purple orchid tree</name>
    <name type="synonym">Phanera variegata</name>
    <dbReference type="NCBI Taxonomy" id="167791"/>
    <lineage>
        <taxon>Eukaryota</taxon>
        <taxon>Viridiplantae</taxon>
        <taxon>Streptophyta</taxon>
        <taxon>Embryophyta</taxon>
        <taxon>Tracheophyta</taxon>
        <taxon>Spermatophyta</taxon>
        <taxon>Magnoliopsida</taxon>
        <taxon>eudicotyledons</taxon>
        <taxon>Gunneridae</taxon>
        <taxon>Pentapetalae</taxon>
        <taxon>rosids</taxon>
        <taxon>fabids</taxon>
        <taxon>Fabales</taxon>
        <taxon>Fabaceae</taxon>
        <taxon>Cercidoideae</taxon>
        <taxon>Cercideae</taxon>
        <taxon>Bauhiniinae</taxon>
        <taxon>Bauhinia</taxon>
    </lineage>
</organism>
<protein>
    <submittedName>
        <fullName evidence="1">Uncharacterized protein</fullName>
    </submittedName>
</protein>
<keyword evidence="2" id="KW-1185">Reference proteome</keyword>
<proteinExistence type="predicted"/>
<evidence type="ECO:0000313" key="2">
    <source>
        <dbReference type="Proteomes" id="UP000828941"/>
    </source>
</evidence>